<accession>A0AAD8W2I8</accession>
<dbReference type="CDD" id="cd09272">
    <property type="entry name" value="RNase_HI_RT_Ty1"/>
    <property type="match status" value="1"/>
</dbReference>
<dbReference type="Proteomes" id="UP001231189">
    <property type="component" value="Unassembled WGS sequence"/>
</dbReference>
<protein>
    <submittedName>
        <fullName evidence="1">Uncharacterized protein</fullName>
    </submittedName>
</protein>
<dbReference type="PANTHER" id="PTHR11439:SF515">
    <property type="entry name" value="GAG-POL POLYPROTEIN"/>
    <property type="match status" value="1"/>
</dbReference>
<name>A0AAD8W2I8_LOLMU</name>
<proteinExistence type="predicted"/>
<dbReference type="EMBL" id="JAUUTY010000005">
    <property type="protein sequence ID" value="KAK1630166.1"/>
    <property type="molecule type" value="Genomic_DNA"/>
</dbReference>
<reference evidence="1" key="1">
    <citation type="submission" date="2023-07" db="EMBL/GenBank/DDBJ databases">
        <title>A chromosome-level genome assembly of Lolium multiflorum.</title>
        <authorList>
            <person name="Chen Y."/>
            <person name="Copetti D."/>
            <person name="Kolliker R."/>
            <person name="Studer B."/>
        </authorList>
    </citation>
    <scope>NUCLEOTIDE SEQUENCE</scope>
    <source>
        <strain evidence="1">02402/16</strain>
        <tissue evidence="1">Leaf</tissue>
    </source>
</reference>
<gene>
    <name evidence="1" type="ORF">QYE76_004481</name>
</gene>
<keyword evidence="2" id="KW-1185">Reference proteome</keyword>
<evidence type="ECO:0000313" key="2">
    <source>
        <dbReference type="Proteomes" id="UP001231189"/>
    </source>
</evidence>
<comment type="caution">
    <text evidence="1">The sequence shown here is derived from an EMBL/GenBank/DDBJ whole genome shotgun (WGS) entry which is preliminary data.</text>
</comment>
<sequence length="229" mass="25439">MLRVCPISWQTAKQKIVALSSCEAEYVAATAAACQGIWLRRLHDELLGRKHGAVELHVDNKSAIALMKNPVFHDRSKHIEIRYHFIRQCVDNKDIDVQFVRTADQLSDIVTKALGRVQFQELCRRIGIVKITLSPSRTYRWPKPLAALGVIPGASLSLASLTSSLLDQLLVQPVAPSTPASSSKPCVASPITPFWNPGWNNLSARDGDLLLKEMIKDSLRCVVQQYKSS</sequence>
<evidence type="ECO:0000313" key="1">
    <source>
        <dbReference type="EMBL" id="KAK1630166.1"/>
    </source>
</evidence>
<dbReference type="PANTHER" id="PTHR11439">
    <property type="entry name" value="GAG-POL-RELATED RETROTRANSPOSON"/>
    <property type="match status" value="1"/>
</dbReference>
<dbReference type="AlphaFoldDB" id="A0AAD8W2I8"/>
<organism evidence="1 2">
    <name type="scientific">Lolium multiflorum</name>
    <name type="common">Italian ryegrass</name>
    <name type="synonym">Lolium perenne subsp. multiflorum</name>
    <dbReference type="NCBI Taxonomy" id="4521"/>
    <lineage>
        <taxon>Eukaryota</taxon>
        <taxon>Viridiplantae</taxon>
        <taxon>Streptophyta</taxon>
        <taxon>Embryophyta</taxon>
        <taxon>Tracheophyta</taxon>
        <taxon>Spermatophyta</taxon>
        <taxon>Magnoliopsida</taxon>
        <taxon>Liliopsida</taxon>
        <taxon>Poales</taxon>
        <taxon>Poaceae</taxon>
        <taxon>BOP clade</taxon>
        <taxon>Pooideae</taxon>
        <taxon>Poodae</taxon>
        <taxon>Poeae</taxon>
        <taxon>Poeae Chloroplast Group 2 (Poeae type)</taxon>
        <taxon>Loliodinae</taxon>
        <taxon>Loliinae</taxon>
        <taxon>Lolium</taxon>
    </lineage>
</organism>